<gene>
    <name evidence="2" type="ORF">H3H51_15430</name>
</gene>
<sequence>MKHVLLLLALSLPLVVHAETIEIPIGAQGPSDIVLPTRGESKHAVLERYGLADEEHAAVGQPPITRWDYRDFSVYFEYDHVVDSVLHHQPRYLKEQQ</sequence>
<feature type="signal peptide" evidence="1">
    <location>
        <begin position="1"/>
        <end position="18"/>
    </location>
</feature>
<dbReference type="AlphaFoldDB" id="A0A7W4LNI9"/>
<accession>A0A7W4LNI9</accession>
<organism evidence="2 3">
    <name type="scientific">Aquipseudomonas ullengensis</name>
    <dbReference type="NCBI Taxonomy" id="2759166"/>
    <lineage>
        <taxon>Bacteria</taxon>
        <taxon>Pseudomonadati</taxon>
        <taxon>Pseudomonadota</taxon>
        <taxon>Gammaproteobacteria</taxon>
        <taxon>Pseudomonadales</taxon>
        <taxon>Pseudomonadaceae</taxon>
        <taxon>Aquipseudomonas</taxon>
    </lineage>
</organism>
<evidence type="ECO:0000256" key="1">
    <source>
        <dbReference type="SAM" id="SignalP"/>
    </source>
</evidence>
<reference evidence="2 3" key="1">
    <citation type="submission" date="2020-08" db="EMBL/GenBank/DDBJ databases">
        <authorList>
            <person name="Kim C.M."/>
        </authorList>
    </citation>
    <scope>NUCLEOTIDE SEQUENCE [LARGE SCALE GENOMIC DNA]</scope>
    <source>
        <strain evidence="2 3">UL070</strain>
    </source>
</reference>
<protein>
    <submittedName>
        <fullName evidence="2">Phosphodiesterase</fullName>
    </submittedName>
</protein>
<evidence type="ECO:0000313" key="2">
    <source>
        <dbReference type="EMBL" id="MBB2496418.1"/>
    </source>
</evidence>
<dbReference type="RefSeq" id="WP_183089961.1">
    <property type="nucleotide sequence ID" value="NZ_JACJUD010000005.1"/>
</dbReference>
<evidence type="ECO:0000313" key="3">
    <source>
        <dbReference type="Proteomes" id="UP000542720"/>
    </source>
</evidence>
<comment type="caution">
    <text evidence="2">The sequence shown here is derived from an EMBL/GenBank/DDBJ whole genome shotgun (WGS) entry which is preliminary data.</text>
</comment>
<dbReference type="EMBL" id="JACJUD010000005">
    <property type="protein sequence ID" value="MBB2496418.1"/>
    <property type="molecule type" value="Genomic_DNA"/>
</dbReference>
<proteinExistence type="predicted"/>
<name>A0A7W4LNI9_9GAMM</name>
<keyword evidence="3" id="KW-1185">Reference proteome</keyword>
<feature type="chain" id="PRO_5030626065" evidence="1">
    <location>
        <begin position="19"/>
        <end position="97"/>
    </location>
</feature>
<keyword evidence="1" id="KW-0732">Signal</keyword>
<dbReference type="Proteomes" id="UP000542720">
    <property type="component" value="Unassembled WGS sequence"/>
</dbReference>